<dbReference type="InterPro" id="IPR002575">
    <property type="entry name" value="Aminoglycoside_PTrfase"/>
</dbReference>
<protein>
    <recommendedName>
        <fullName evidence="1">Aminoglycoside phosphotransferase domain-containing protein</fullName>
    </recommendedName>
</protein>
<dbReference type="STRING" id="465721.ACG33_02440"/>
<evidence type="ECO:0000313" key="3">
    <source>
        <dbReference type="Proteomes" id="UP000070250"/>
    </source>
</evidence>
<dbReference type="CDD" id="cd05151">
    <property type="entry name" value="ChoK-like"/>
    <property type="match status" value="1"/>
</dbReference>
<dbReference type="SUPFAM" id="SSF56112">
    <property type="entry name" value="Protein kinase-like (PK-like)"/>
    <property type="match status" value="1"/>
</dbReference>
<organism evidence="2 3">
    <name type="scientific">Steroidobacter denitrificans</name>
    <dbReference type="NCBI Taxonomy" id="465721"/>
    <lineage>
        <taxon>Bacteria</taxon>
        <taxon>Pseudomonadati</taxon>
        <taxon>Pseudomonadota</taxon>
        <taxon>Gammaproteobacteria</taxon>
        <taxon>Steroidobacterales</taxon>
        <taxon>Steroidobacteraceae</taxon>
        <taxon>Steroidobacter</taxon>
    </lineage>
</organism>
<dbReference type="RefSeq" id="WP_066918407.1">
    <property type="nucleotide sequence ID" value="NZ_CP011971.1"/>
</dbReference>
<feature type="domain" description="Aminoglycoside phosphotransferase" evidence="1">
    <location>
        <begin position="28"/>
        <end position="251"/>
    </location>
</feature>
<proteinExistence type="predicted"/>
<accession>A0A127F6H3</accession>
<dbReference type="KEGG" id="sdf:ACG33_02440"/>
<evidence type="ECO:0000313" key="2">
    <source>
        <dbReference type="EMBL" id="AMN45987.1"/>
    </source>
</evidence>
<name>A0A127F6H3_STEDE</name>
<keyword evidence="3" id="KW-1185">Reference proteome</keyword>
<dbReference type="PANTHER" id="PTHR21310">
    <property type="entry name" value="AMINOGLYCOSIDE PHOSPHOTRANSFERASE-RELATED-RELATED"/>
    <property type="match status" value="1"/>
</dbReference>
<evidence type="ECO:0000259" key="1">
    <source>
        <dbReference type="Pfam" id="PF01636"/>
    </source>
</evidence>
<dbReference type="Gene3D" id="3.30.200.20">
    <property type="entry name" value="Phosphorylase Kinase, domain 1"/>
    <property type="match status" value="1"/>
</dbReference>
<dbReference type="Proteomes" id="UP000070250">
    <property type="component" value="Chromosome"/>
</dbReference>
<reference evidence="2 3" key="1">
    <citation type="submission" date="2015-06" db="EMBL/GenBank/DDBJ databases">
        <title>A Comprehensive Approach to Explore the Metabolic and Phylogenetic Diversity of Bacterial Steroid Degradation in the Environment: Testosterone as an Example.</title>
        <authorList>
            <person name="Yang F.-C."/>
            <person name="Chen Y.-L."/>
            <person name="Yu C.-P."/>
            <person name="Tang S.-L."/>
            <person name="Wang P.-H."/>
            <person name="Ismail W."/>
            <person name="Wang C.-H."/>
            <person name="Yang C.-Y."/>
            <person name="Chiang Y.-R."/>
        </authorList>
    </citation>
    <scope>NUCLEOTIDE SEQUENCE [LARGE SCALE GENOMIC DNA]</scope>
    <source>
        <strain evidence="2 3">DSM 18526</strain>
    </source>
</reference>
<dbReference type="Gene3D" id="3.90.1200.10">
    <property type="match status" value="1"/>
</dbReference>
<sequence length="272" mass="29951">MGAINHIAPAVLAAAQVLGLEAAAITSVTDIKHGLTNRSWLVRADGEALVVRLSDAAEDALQIDRASEARILSAVAAAGIGPGVLHCDPDRHILVTRYLGPTWSFEAAGDERNIERLAVLLRRLHRLTPPASVRRVDLTATVEGYWRTLDEHAADAPALHSLRSRARQVAGCLDRDAIACLCHNDVHHLNIVEVPGGDTLRLIDWEYAGIGEPMFDLAAACVYHRHDRARRQRLLAAYLDGVEPAAWHRLELACWLFEYVRELWTAVRELAS</sequence>
<dbReference type="InterPro" id="IPR011009">
    <property type="entry name" value="Kinase-like_dom_sf"/>
</dbReference>
<gene>
    <name evidence="2" type="ORF">ACG33_02440</name>
</gene>
<dbReference type="OrthoDB" id="179763at2"/>
<dbReference type="InterPro" id="IPR051678">
    <property type="entry name" value="AGP_Transferase"/>
</dbReference>
<dbReference type="EMBL" id="CP011971">
    <property type="protein sequence ID" value="AMN45987.1"/>
    <property type="molecule type" value="Genomic_DNA"/>
</dbReference>
<dbReference type="Pfam" id="PF01636">
    <property type="entry name" value="APH"/>
    <property type="match status" value="1"/>
</dbReference>
<dbReference type="AlphaFoldDB" id="A0A127F6H3"/>